<dbReference type="Pfam" id="PF13568">
    <property type="entry name" value="OMP_b-brl_2"/>
    <property type="match status" value="1"/>
</dbReference>
<sequence>MKKSLLIFTLLTSFFSFSQSSKIKFGFQAGFNYSNYRGYTVPSAYSQVYNESPAFAYLGGINFEYQMKEKLSLKIELNYERKSQKAANNIYIRQNFDDPMQEYNFTSKRHYDYLVLPILLKYNFTNKDSFYLNSGPFIGFLLQSKFTNDLNVSGFGSSDVVTTKNNKKTDFGWSFGLGRSFDLKNKKTINLEIRENLGLTNTSKIDVWNGGTVKTNSINLIVGMSFN</sequence>
<evidence type="ECO:0000259" key="2">
    <source>
        <dbReference type="Pfam" id="PF13568"/>
    </source>
</evidence>
<dbReference type="Gene3D" id="2.40.160.20">
    <property type="match status" value="1"/>
</dbReference>
<comment type="caution">
    <text evidence="3">The sequence shown here is derived from an EMBL/GenBank/DDBJ whole genome shotgun (WGS) entry which is preliminary data.</text>
</comment>
<accession>A0ABP7UWG0</accession>
<keyword evidence="4" id="KW-1185">Reference proteome</keyword>
<feature type="signal peptide" evidence="1">
    <location>
        <begin position="1"/>
        <end position="18"/>
    </location>
</feature>
<dbReference type="EMBL" id="BAABCS010000020">
    <property type="protein sequence ID" value="GAA4054475.1"/>
    <property type="molecule type" value="Genomic_DNA"/>
</dbReference>
<dbReference type="SUPFAM" id="SSF56925">
    <property type="entry name" value="OMPA-like"/>
    <property type="match status" value="1"/>
</dbReference>
<protein>
    <recommendedName>
        <fullName evidence="2">Outer membrane protein beta-barrel domain-containing protein</fullName>
    </recommendedName>
</protein>
<evidence type="ECO:0000256" key="1">
    <source>
        <dbReference type="SAM" id="SignalP"/>
    </source>
</evidence>
<dbReference type="InterPro" id="IPR011250">
    <property type="entry name" value="OMP/PagP_B-barrel"/>
</dbReference>
<feature type="chain" id="PRO_5046375439" description="Outer membrane protein beta-barrel domain-containing protein" evidence="1">
    <location>
        <begin position="19"/>
        <end position="227"/>
    </location>
</feature>
<dbReference type="RefSeq" id="WP_345094360.1">
    <property type="nucleotide sequence ID" value="NZ_BAABCS010000020.1"/>
</dbReference>
<evidence type="ECO:0000313" key="4">
    <source>
        <dbReference type="Proteomes" id="UP001500426"/>
    </source>
</evidence>
<dbReference type="InterPro" id="IPR025665">
    <property type="entry name" value="Beta-barrel_OMP_2"/>
</dbReference>
<feature type="domain" description="Outer membrane protein beta-barrel" evidence="2">
    <location>
        <begin position="17"/>
        <end position="202"/>
    </location>
</feature>
<name>A0ABP7UWG0_9FLAO</name>
<dbReference type="Proteomes" id="UP001500426">
    <property type="component" value="Unassembled WGS sequence"/>
</dbReference>
<keyword evidence="1" id="KW-0732">Signal</keyword>
<organism evidence="3 4">
    <name type="scientific">Flavobacterium chungnamense</name>
    <dbReference type="NCBI Taxonomy" id="706182"/>
    <lineage>
        <taxon>Bacteria</taxon>
        <taxon>Pseudomonadati</taxon>
        <taxon>Bacteroidota</taxon>
        <taxon>Flavobacteriia</taxon>
        <taxon>Flavobacteriales</taxon>
        <taxon>Flavobacteriaceae</taxon>
        <taxon>Flavobacterium</taxon>
    </lineage>
</organism>
<reference evidence="4" key="1">
    <citation type="journal article" date="2019" name="Int. J. Syst. Evol. Microbiol.">
        <title>The Global Catalogue of Microorganisms (GCM) 10K type strain sequencing project: providing services to taxonomists for standard genome sequencing and annotation.</title>
        <authorList>
            <consortium name="The Broad Institute Genomics Platform"/>
            <consortium name="The Broad Institute Genome Sequencing Center for Infectious Disease"/>
            <person name="Wu L."/>
            <person name="Ma J."/>
        </authorList>
    </citation>
    <scope>NUCLEOTIDE SEQUENCE [LARGE SCALE GENOMIC DNA]</scope>
    <source>
        <strain evidence="4">JCM 17068</strain>
    </source>
</reference>
<proteinExistence type="predicted"/>
<gene>
    <name evidence="3" type="ORF">GCM10022388_21120</name>
</gene>
<evidence type="ECO:0000313" key="3">
    <source>
        <dbReference type="EMBL" id="GAA4054475.1"/>
    </source>
</evidence>